<sequence>MFFLSLHILCLPTNMCVDKPVGPNPTKNLHAPRKIMHEKIPDIFGWIICHSENKRHINCIIPCVKSHFSFSFSFDLAHCHHLLGGNADCKQLNGTLGCS</sequence>
<evidence type="ECO:0008006" key="4">
    <source>
        <dbReference type="Google" id="ProtNLM"/>
    </source>
</evidence>
<gene>
    <name evidence="2" type="ORF">CHARACLAT_025484</name>
</gene>
<dbReference type="EMBL" id="JAHUTJ010027538">
    <property type="protein sequence ID" value="MED6275331.1"/>
    <property type="molecule type" value="Genomic_DNA"/>
</dbReference>
<evidence type="ECO:0000313" key="2">
    <source>
        <dbReference type="EMBL" id="MED6275331.1"/>
    </source>
</evidence>
<keyword evidence="3" id="KW-1185">Reference proteome</keyword>
<organism evidence="2 3">
    <name type="scientific">Characodon lateralis</name>
    <dbReference type="NCBI Taxonomy" id="208331"/>
    <lineage>
        <taxon>Eukaryota</taxon>
        <taxon>Metazoa</taxon>
        <taxon>Chordata</taxon>
        <taxon>Craniata</taxon>
        <taxon>Vertebrata</taxon>
        <taxon>Euteleostomi</taxon>
        <taxon>Actinopterygii</taxon>
        <taxon>Neopterygii</taxon>
        <taxon>Teleostei</taxon>
        <taxon>Neoteleostei</taxon>
        <taxon>Acanthomorphata</taxon>
        <taxon>Ovalentaria</taxon>
        <taxon>Atherinomorphae</taxon>
        <taxon>Cyprinodontiformes</taxon>
        <taxon>Goodeidae</taxon>
        <taxon>Characodon</taxon>
    </lineage>
</organism>
<evidence type="ECO:0000256" key="1">
    <source>
        <dbReference type="SAM" id="SignalP"/>
    </source>
</evidence>
<name>A0ABU7DJR6_9TELE</name>
<feature type="signal peptide" evidence="1">
    <location>
        <begin position="1"/>
        <end position="18"/>
    </location>
</feature>
<comment type="caution">
    <text evidence="2">The sequence shown here is derived from an EMBL/GenBank/DDBJ whole genome shotgun (WGS) entry which is preliminary data.</text>
</comment>
<feature type="chain" id="PRO_5047062996" description="Secreted protein" evidence="1">
    <location>
        <begin position="19"/>
        <end position="99"/>
    </location>
</feature>
<reference evidence="2 3" key="1">
    <citation type="submission" date="2021-06" db="EMBL/GenBank/DDBJ databases">
        <authorList>
            <person name="Palmer J.M."/>
        </authorList>
    </citation>
    <scope>NUCLEOTIDE SEQUENCE [LARGE SCALE GENOMIC DNA]</scope>
    <source>
        <strain evidence="2 3">CL_MEX2019</strain>
        <tissue evidence="2">Muscle</tissue>
    </source>
</reference>
<evidence type="ECO:0000313" key="3">
    <source>
        <dbReference type="Proteomes" id="UP001352852"/>
    </source>
</evidence>
<keyword evidence="1" id="KW-0732">Signal</keyword>
<dbReference type="Proteomes" id="UP001352852">
    <property type="component" value="Unassembled WGS sequence"/>
</dbReference>
<protein>
    <recommendedName>
        <fullName evidence="4">Secreted protein</fullName>
    </recommendedName>
</protein>
<proteinExistence type="predicted"/>
<accession>A0ABU7DJR6</accession>